<dbReference type="STRING" id="1263082.A0A068RQ24"/>
<feature type="region of interest" description="Disordered" evidence="7">
    <location>
        <begin position="1"/>
        <end position="59"/>
    </location>
</feature>
<evidence type="ECO:0000256" key="5">
    <source>
        <dbReference type="ARBA" id="ARBA00037982"/>
    </source>
</evidence>
<keyword evidence="2 6" id="KW-0547">Nucleotide-binding</keyword>
<keyword evidence="4 6" id="KW-0067">ATP-binding</keyword>
<evidence type="ECO:0000256" key="3">
    <source>
        <dbReference type="ARBA" id="ARBA00022777"/>
    </source>
</evidence>
<dbReference type="SUPFAM" id="SSF56112">
    <property type="entry name" value="Protein kinase-like (PK-like)"/>
    <property type="match status" value="1"/>
</dbReference>
<evidence type="ECO:0000256" key="6">
    <source>
        <dbReference type="PROSITE-ProRule" id="PRU10141"/>
    </source>
</evidence>
<dbReference type="Pfam" id="PF00069">
    <property type="entry name" value="Pkinase"/>
    <property type="match status" value="1"/>
</dbReference>
<dbReference type="InterPro" id="IPR011009">
    <property type="entry name" value="Kinase-like_dom_sf"/>
</dbReference>
<dbReference type="GO" id="GO:0005524">
    <property type="term" value="F:ATP binding"/>
    <property type="evidence" value="ECO:0007669"/>
    <property type="project" value="UniProtKB-UniRule"/>
</dbReference>
<feature type="compositionally biased region" description="Polar residues" evidence="7">
    <location>
        <begin position="93"/>
        <end position="102"/>
    </location>
</feature>
<gene>
    <name evidence="9" type="ORF">LCOR_02693.1</name>
</gene>
<dbReference type="EMBL" id="CBTN010000008">
    <property type="protein sequence ID" value="CDH51026.1"/>
    <property type="molecule type" value="Genomic_DNA"/>
</dbReference>
<dbReference type="InterPro" id="IPR050339">
    <property type="entry name" value="CC_SR_Kinase"/>
</dbReference>
<accession>A0A068RQ24</accession>
<evidence type="ECO:0000256" key="2">
    <source>
        <dbReference type="ARBA" id="ARBA00022741"/>
    </source>
</evidence>
<dbReference type="GO" id="GO:0004672">
    <property type="term" value="F:protein kinase activity"/>
    <property type="evidence" value="ECO:0007669"/>
    <property type="project" value="InterPro"/>
</dbReference>
<dbReference type="OrthoDB" id="5337378at2759"/>
<dbReference type="GO" id="GO:0005737">
    <property type="term" value="C:cytoplasm"/>
    <property type="evidence" value="ECO:0007669"/>
    <property type="project" value="TreeGrafter"/>
</dbReference>
<sequence length="610" mass="69719">MQSVSTSVSSPLRRELSVSPIPTGLKRAATDDYVDSQEGNALDALDTPPAKKIRNLDPPTLLQQTLTSSDGFRSVLTETSNLFDQPDVDTQVPRDNTPQQTQENKKDNDDDDDDDDPIDNKLGWPCEGTTYLSATSFIDDDENDDDELDLASFVSARRSLYNELQSSEINHPEDDDVDHIAFEESRRGLYEAILGDEEDEDIGLDEGSSWLQEPVHSCGRQHYDDDIDDFFSSSHVEDSIATERIPSPQLFKRLRNWQKIRPGYLSSKPRFLTDHYFETNGPKSCDMDEEMPEDNDEEHPMCKESYLDTNFVLMDRLGSGEFADVYKARRHGSDTLLAIKRTKHPFAGYDDRWQQIIEANHMNAVKGNRHCVELLSAWEENGFLFMEMELCRRGSLYQFINTSDQLPEPMAWAIIGEVAEGLKAIHDADIIHLDLKPSNILIDDMGRIKIGDFGLSVREPVDSRWVKGEGDRRYMAPELLRDIFHKPADIFSLGLIMLELSTRIELPDTGELWEQSRLGDFSCWSQDLSKTSNDIQAFIRWLLTADWQKRPTISQVLQHQQVVEAKTNNKNGSQGVLYDYVQQEDLLENSPHRNIYCTPKHKLPLSQEDY</sequence>
<evidence type="ECO:0000259" key="8">
    <source>
        <dbReference type="PROSITE" id="PS50011"/>
    </source>
</evidence>
<comment type="caution">
    <text evidence="9">The sequence shown here is derived from an EMBL/GenBank/DDBJ whole genome shotgun (WGS) entry which is preliminary data.</text>
</comment>
<dbReference type="PROSITE" id="PS00108">
    <property type="entry name" value="PROTEIN_KINASE_ST"/>
    <property type="match status" value="1"/>
</dbReference>
<evidence type="ECO:0000256" key="4">
    <source>
        <dbReference type="ARBA" id="ARBA00022840"/>
    </source>
</evidence>
<dbReference type="InterPro" id="IPR017441">
    <property type="entry name" value="Protein_kinase_ATP_BS"/>
</dbReference>
<organism evidence="9 10">
    <name type="scientific">Lichtheimia corymbifera JMRC:FSU:9682</name>
    <dbReference type="NCBI Taxonomy" id="1263082"/>
    <lineage>
        <taxon>Eukaryota</taxon>
        <taxon>Fungi</taxon>
        <taxon>Fungi incertae sedis</taxon>
        <taxon>Mucoromycota</taxon>
        <taxon>Mucoromycotina</taxon>
        <taxon>Mucoromycetes</taxon>
        <taxon>Mucorales</taxon>
        <taxon>Lichtheimiaceae</taxon>
        <taxon>Lichtheimia</taxon>
    </lineage>
</organism>
<dbReference type="VEuPathDB" id="FungiDB:LCOR_02693.1"/>
<feature type="domain" description="Protein kinase" evidence="8">
    <location>
        <begin position="311"/>
        <end position="562"/>
    </location>
</feature>
<name>A0A068RQ24_9FUNG</name>
<comment type="similarity">
    <text evidence="5">Belongs to the protein kinase superfamily. Ser/Thr protein kinase family. GCN2 subfamily.</text>
</comment>
<keyword evidence="1" id="KW-0808">Transferase</keyword>
<dbReference type="PROSITE" id="PS00107">
    <property type="entry name" value="PROTEIN_KINASE_ATP"/>
    <property type="match status" value="1"/>
</dbReference>
<dbReference type="Gene3D" id="3.30.200.20">
    <property type="entry name" value="Phosphorylase Kinase, domain 1"/>
    <property type="match status" value="1"/>
</dbReference>
<feature type="compositionally biased region" description="Polar residues" evidence="7">
    <location>
        <begin position="1"/>
        <end position="10"/>
    </location>
</feature>
<dbReference type="Proteomes" id="UP000027586">
    <property type="component" value="Unassembled WGS sequence"/>
</dbReference>
<evidence type="ECO:0000256" key="7">
    <source>
        <dbReference type="SAM" id="MobiDB-lite"/>
    </source>
</evidence>
<dbReference type="InterPro" id="IPR000719">
    <property type="entry name" value="Prot_kinase_dom"/>
</dbReference>
<dbReference type="AlphaFoldDB" id="A0A068RQ24"/>
<feature type="region of interest" description="Disordered" evidence="7">
    <location>
        <begin position="81"/>
        <end position="126"/>
    </location>
</feature>
<dbReference type="PANTHER" id="PTHR11042">
    <property type="entry name" value="EUKARYOTIC TRANSLATION INITIATION FACTOR 2-ALPHA KINASE EIF2-ALPHA KINASE -RELATED"/>
    <property type="match status" value="1"/>
</dbReference>
<evidence type="ECO:0000313" key="10">
    <source>
        <dbReference type="Proteomes" id="UP000027586"/>
    </source>
</evidence>
<feature type="binding site" evidence="6">
    <location>
        <position position="340"/>
    </location>
    <ligand>
        <name>ATP</name>
        <dbReference type="ChEBI" id="CHEBI:30616"/>
    </ligand>
</feature>
<keyword evidence="10" id="KW-1185">Reference proteome</keyword>
<evidence type="ECO:0000313" key="9">
    <source>
        <dbReference type="EMBL" id="CDH51026.1"/>
    </source>
</evidence>
<dbReference type="Gene3D" id="1.10.510.10">
    <property type="entry name" value="Transferase(Phosphotransferase) domain 1"/>
    <property type="match status" value="1"/>
</dbReference>
<protein>
    <submittedName>
        <fullName evidence="9">Membrane-associated tyrosine-and threonine-specific cdc2-inhibitory kinase-like</fullName>
    </submittedName>
</protein>
<reference evidence="9" key="1">
    <citation type="submission" date="2013-08" db="EMBL/GenBank/DDBJ databases">
        <title>Gene expansion shapes genome architecture in the human pathogen Lichtheimia corymbifera: an evolutionary genomics analysis in the ancient terrestrial Mucorales (Mucoromycotina).</title>
        <authorList>
            <person name="Schwartze V.U."/>
            <person name="Winter S."/>
            <person name="Shelest E."/>
            <person name="Marcet-Houben M."/>
            <person name="Horn F."/>
            <person name="Wehner S."/>
            <person name="Hoffmann K."/>
            <person name="Riege K."/>
            <person name="Sammeth M."/>
            <person name="Nowrousian M."/>
            <person name="Valiante V."/>
            <person name="Linde J."/>
            <person name="Jacobsen I.D."/>
            <person name="Marz M."/>
            <person name="Brakhage A.A."/>
            <person name="Gabaldon T."/>
            <person name="Bocker S."/>
            <person name="Voigt K."/>
        </authorList>
    </citation>
    <scope>NUCLEOTIDE SEQUENCE [LARGE SCALE GENOMIC DNA]</scope>
    <source>
        <strain evidence="9">FSU 9682</strain>
    </source>
</reference>
<evidence type="ECO:0000256" key="1">
    <source>
        <dbReference type="ARBA" id="ARBA00022679"/>
    </source>
</evidence>
<proteinExistence type="inferred from homology"/>
<dbReference type="GO" id="GO:0005634">
    <property type="term" value="C:nucleus"/>
    <property type="evidence" value="ECO:0007669"/>
    <property type="project" value="TreeGrafter"/>
</dbReference>
<dbReference type="SMART" id="SM00220">
    <property type="entry name" value="S_TKc"/>
    <property type="match status" value="1"/>
</dbReference>
<dbReference type="PROSITE" id="PS50011">
    <property type="entry name" value="PROTEIN_KINASE_DOM"/>
    <property type="match status" value="1"/>
</dbReference>
<dbReference type="InterPro" id="IPR008271">
    <property type="entry name" value="Ser/Thr_kinase_AS"/>
</dbReference>
<keyword evidence="3" id="KW-0418">Kinase</keyword>